<feature type="domain" description="Phorbol-ester/DAG-type" evidence="7">
    <location>
        <begin position="470"/>
        <end position="520"/>
    </location>
</feature>
<dbReference type="GO" id="GO:0007165">
    <property type="term" value="P:signal transduction"/>
    <property type="evidence" value="ECO:0007669"/>
    <property type="project" value="InterPro"/>
</dbReference>
<reference evidence="9" key="2">
    <citation type="submission" date="2020-05" db="UniProtKB">
        <authorList>
            <consortium name="EnsemblMetazoa"/>
        </authorList>
    </citation>
    <scope>IDENTIFICATION</scope>
    <source>
        <strain evidence="9">A-37</strain>
    </source>
</reference>
<accession>A0A182MVL2</accession>
<evidence type="ECO:0000259" key="6">
    <source>
        <dbReference type="PROSITE" id="PS50001"/>
    </source>
</evidence>
<evidence type="ECO:0000259" key="7">
    <source>
        <dbReference type="PROSITE" id="PS50081"/>
    </source>
</evidence>
<dbReference type="Pfam" id="PF00017">
    <property type="entry name" value="SH2"/>
    <property type="match status" value="1"/>
</dbReference>
<dbReference type="GO" id="GO:0006364">
    <property type="term" value="P:rRNA processing"/>
    <property type="evidence" value="ECO:0007669"/>
    <property type="project" value="InterPro"/>
</dbReference>
<sequence>MGRLVRRFSRILEIPHQQTNGILGRTLGSSSTKAAKVLNKLMNGSKSKKKRYYDETNDRGPKLMPTKSLASSNRQGKESNRRIAVLNKLFMKNITDLMATGSFASDLYGYGIQISRVRVAPDFREASIYWFSTNLNKDVRIDSILKPLSSRLRHELSQLRLMGEVPQLTFVQDKRYYVEGVLNSLLKEADYGVDDVDEDDQEDLKGSEEQRLCEPEMKHDILGLDHAQIMSRIRQSVDKTNKAWKIHQESQKKRDEAVAALQKISDAMYKIQLDAPTPKPVLCERDDIMGPTRYGKEYHGTMDHKECEQMLKDKPDGSYLVRRSPGADNYYTLSLRFGQATKHFKIFYSPEKGHFLRENFKKFETIQEMVADGLVDFYMRLHAAPILKEMMSQTKKCYEQSPYMTLHRRKLRSLCSELCKPNKLPMVQDSLETADTEIADDRDTGDMGVDRATNEKSDPYDNAYPEYEKQHAFKTHTFKGLNWCEFCANFLWGFTSQGVKCDDCGFMAHFKCSELVPAKCVPDLKRLRGIFGVDLTTLVTAHKCRIPFIVQKCVEEVENHGMLQEGIYRISGFADEIEALKMALDKDGEKADVSGQVYSNINVIAGVLKLYLRLLPVPLITFQSFPLFMESMREKSIGEQVIALRNAVKALPPAHLHCLKYILEHLNRIASHHTINKMNEHNLATVFAPTLIATPQHMTDLSQEIASLFASASFSPSRPMAAGLVSANGFDPSGYIRW</sequence>
<keyword evidence="2" id="KW-0479">Metal-binding</keyword>
<protein>
    <recommendedName>
        <fullName evidence="11">Rho-GAP domain-containing protein</fullName>
    </recommendedName>
</protein>
<dbReference type="PANTHER" id="PTHR46075">
    <property type="entry name" value="CHIMERIN FAMILY MEMBER"/>
    <property type="match status" value="1"/>
</dbReference>
<evidence type="ECO:0000256" key="2">
    <source>
        <dbReference type="ARBA" id="ARBA00022723"/>
    </source>
</evidence>
<name>A0A182MVL2_9DIPT</name>
<dbReference type="SUPFAM" id="SSF57889">
    <property type="entry name" value="Cysteine-rich domain"/>
    <property type="match status" value="1"/>
</dbReference>
<keyword evidence="3" id="KW-0862">Zinc</keyword>
<dbReference type="PROSITE" id="PS50238">
    <property type="entry name" value="RHOGAP"/>
    <property type="match status" value="1"/>
</dbReference>
<organism evidence="9 10">
    <name type="scientific">Anopheles culicifacies</name>
    <dbReference type="NCBI Taxonomy" id="139723"/>
    <lineage>
        <taxon>Eukaryota</taxon>
        <taxon>Metazoa</taxon>
        <taxon>Ecdysozoa</taxon>
        <taxon>Arthropoda</taxon>
        <taxon>Hexapoda</taxon>
        <taxon>Insecta</taxon>
        <taxon>Pterygota</taxon>
        <taxon>Neoptera</taxon>
        <taxon>Endopterygota</taxon>
        <taxon>Diptera</taxon>
        <taxon>Nematocera</taxon>
        <taxon>Culicoidea</taxon>
        <taxon>Culicidae</taxon>
        <taxon>Anophelinae</taxon>
        <taxon>Anopheles</taxon>
        <taxon>culicifacies species complex</taxon>
    </lineage>
</organism>
<dbReference type="CDD" id="cd20806">
    <property type="entry name" value="C1_CHN"/>
    <property type="match status" value="1"/>
</dbReference>
<dbReference type="Pfam" id="PF00130">
    <property type="entry name" value="C1_1"/>
    <property type="match status" value="1"/>
</dbReference>
<evidence type="ECO:0000256" key="3">
    <source>
        <dbReference type="ARBA" id="ARBA00022833"/>
    </source>
</evidence>
<dbReference type="STRING" id="139723.A0A182MVL2"/>
<dbReference type="PROSITE" id="PS50001">
    <property type="entry name" value="SH2"/>
    <property type="match status" value="1"/>
</dbReference>
<dbReference type="FunFam" id="1.10.555.10:FF:000039">
    <property type="entry name" value="N-chimaerin isoform X5"/>
    <property type="match status" value="1"/>
</dbReference>
<dbReference type="SMART" id="SM00324">
    <property type="entry name" value="RhoGAP"/>
    <property type="match status" value="1"/>
</dbReference>
<dbReference type="Proteomes" id="UP000075883">
    <property type="component" value="Unassembled WGS sequence"/>
</dbReference>
<dbReference type="InterPro" id="IPR015946">
    <property type="entry name" value="KH_dom-like_a/b"/>
</dbReference>
<dbReference type="VEuPathDB" id="VectorBase:ACUA027321"/>
<dbReference type="InterPro" id="IPR000980">
    <property type="entry name" value="SH2"/>
</dbReference>
<feature type="compositionally biased region" description="Basic and acidic residues" evidence="5">
    <location>
        <begin position="52"/>
        <end position="61"/>
    </location>
</feature>
<dbReference type="InterPro" id="IPR002219">
    <property type="entry name" value="PKC_DAG/PE"/>
</dbReference>
<feature type="domain" description="Rho-GAP" evidence="8">
    <location>
        <begin position="533"/>
        <end position="721"/>
    </location>
</feature>
<dbReference type="FunFam" id="3.30.60.20:FF:000025">
    <property type="entry name" value="Chimaerin"/>
    <property type="match status" value="1"/>
</dbReference>
<dbReference type="Gene3D" id="3.30.300.20">
    <property type="match status" value="1"/>
</dbReference>
<dbReference type="SMART" id="SM00109">
    <property type="entry name" value="C1"/>
    <property type="match status" value="1"/>
</dbReference>
<dbReference type="EnsemblMetazoa" id="ACUA027321-RA">
    <property type="protein sequence ID" value="ACUA027321-PA"/>
    <property type="gene ID" value="ACUA027321"/>
</dbReference>
<dbReference type="PROSITE" id="PS50081">
    <property type="entry name" value="ZF_DAG_PE_2"/>
    <property type="match status" value="1"/>
</dbReference>
<dbReference type="GO" id="GO:0005096">
    <property type="term" value="F:GTPase activator activity"/>
    <property type="evidence" value="ECO:0007669"/>
    <property type="project" value="UniProtKB-KW"/>
</dbReference>
<dbReference type="SMART" id="SM00252">
    <property type="entry name" value="SH2"/>
    <property type="match status" value="1"/>
</dbReference>
<feature type="region of interest" description="Disordered" evidence="5">
    <location>
        <begin position="46"/>
        <end position="77"/>
    </location>
</feature>
<keyword evidence="10" id="KW-1185">Reference proteome</keyword>
<dbReference type="AlphaFoldDB" id="A0A182MVL2"/>
<proteinExistence type="predicted"/>
<dbReference type="InterPro" id="IPR046349">
    <property type="entry name" value="C1-like_sf"/>
</dbReference>
<evidence type="ECO:0008006" key="11">
    <source>
        <dbReference type="Google" id="ProtNLM"/>
    </source>
</evidence>
<dbReference type="InterPro" id="IPR000238">
    <property type="entry name" value="RbfA"/>
</dbReference>
<dbReference type="GO" id="GO:0046872">
    <property type="term" value="F:metal ion binding"/>
    <property type="evidence" value="ECO:0007669"/>
    <property type="project" value="UniProtKB-KW"/>
</dbReference>
<dbReference type="InterPro" id="IPR023799">
    <property type="entry name" value="RbfA_dom_sf"/>
</dbReference>
<dbReference type="InterPro" id="IPR000198">
    <property type="entry name" value="RhoGAP_dom"/>
</dbReference>
<evidence type="ECO:0000256" key="5">
    <source>
        <dbReference type="SAM" id="MobiDB-lite"/>
    </source>
</evidence>
<dbReference type="InterPro" id="IPR036860">
    <property type="entry name" value="SH2_dom_sf"/>
</dbReference>
<dbReference type="SUPFAM" id="SSF48350">
    <property type="entry name" value="GTPase activation domain, GAP"/>
    <property type="match status" value="1"/>
</dbReference>
<reference evidence="10" key="1">
    <citation type="submission" date="2013-09" db="EMBL/GenBank/DDBJ databases">
        <title>The Genome Sequence of Anopheles culicifacies species A.</title>
        <authorList>
            <consortium name="The Broad Institute Genomics Platform"/>
            <person name="Neafsey D.E."/>
            <person name="Besansky N."/>
            <person name="Howell P."/>
            <person name="Walton C."/>
            <person name="Young S.K."/>
            <person name="Zeng Q."/>
            <person name="Gargeya S."/>
            <person name="Fitzgerald M."/>
            <person name="Haas B."/>
            <person name="Abouelleil A."/>
            <person name="Allen A.W."/>
            <person name="Alvarado L."/>
            <person name="Arachchi H.M."/>
            <person name="Berlin A.M."/>
            <person name="Chapman S.B."/>
            <person name="Gainer-Dewar J."/>
            <person name="Goldberg J."/>
            <person name="Griggs A."/>
            <person name="Gujja S."/>
            <person name="Hansen M."/>
            <person name="Howarth C."/>
            <person name="Imamovic A."/>
            <person name="Ireland A."/>
            <person name="Larimer J."/>
            <person name="McCowan C."/>
            <person name="Murphy C."/>
            <person name="Pearson M."/>
            <person name="Poon T.W."/>
            <person name="Priest M."/>
            <person name="Roberts A."/>
            <person name="Saif S."/>
            <person name="Shea T."/>
            <person name="Sisk P."/>
            <person name="Sykes S."/>
            <person name="Wortman J."/>
            <person name="Nusbaum C."/>
            <person name="Birren B."/>
        </authorList>
    </citation>
    <scope>NUCLEOTIDE SEQUENCE [LARGE SCALE GENOMIC DNA]</scope>
    <source>
        <strain evidence="10">A-37</strain>
    </source>
</reference>
<dbReference type="Gene3D" id="1.10.555.10">
    <property type="entry name" value="Rho GTPase activation protein"/>
    <property type="match status" value="1"/>
</dbReference>
<feature type="domain" description="SH2" evidence="6">
    <location>
        <begin position="297"/>
        <end position="370"/>
    </location>
</feature>
<dbReference type="PROSITE" id="PS00479">
    <property type="entry name" value="ZF_DAG_PE_1"/>
    <property type="match status" value="1"/>
</dbReference>
<evidence type="ECO:0000256" key="1">
    <source>
        <dbReference type="ARBA" id="ARBA00022468"/>
    </source>
</evidence>
<dbReference type="SUPFAM" id="SSF89919">
    <property type="entry name" value="Ribosome-binding factor A, RbfA"/>
    <property type="match status" value="1"/>
</dbReference>
<dbReference type="InterPro" id="IPR051854">
    <property type="entry name" value="Rho-type_GAP"/>
</dbReference>
<evidence type="ECO:0000256" key="4">
    <source>
        <dbReference type="PROSITE-ProRule" id="PRU00191"/>
    </source>
</evidence>
<dbReference type="Pfam" id="PF00620">
    <property type="entry name" value="RhoGAP"/>
    <property type="match status" value="1"/>
</dbReference>
<dbReference type="Gene3D" id="3.30.60.20">
    <property type="match status" value="1"/>
</dbReference>
<dbReference type="Pfam" id="PF02033">
    <property type="entry name" value="RBFA"/>
    <property type="match status" value="1"/>
</dbReference>
<dbReference type="PANTHER" id="PTHR46075:SF2">
    <property type="entry name" value="RHO GTPASE ACTIVATING PROTEIN AT 5A, ISOFORM A"/>
    <property type="match status" value="1"/>
</dbReference>
<keyword evidence="1" id="KW-0343">GTPase activation</keyword>
<keyword evidence="4" id="KW-0727">SH2 domain</keyword>
<dbReference type="InterPro" id="IPR008936">
    <property type="entry name" value="Rho_GTPase_activation_prot"/>
</dbReference>
<evidence type="ECO:0000259" key="8">
    <source>
        <dbReference type="PROSITE" id="PS50238"/>
    </source>
</evidence>
<dbReference type="SUPFAM" id="SSF55550">
    <property type="entry name" value="SH2 domain"/>
    <property type="match status" value="1"/>
</dbReference>
<dbReference type="EMBL" id="AXCM01001083">
    <property type="status" value="NOT_ANNOTATED_CDS"/>
    <property type="molecule type" value="Genomic_DNA"/>
</dbReference>
<dbReference type="Gene3D" id="3.30.505.10">
    <property type="entry name" value="SH2 domain"/>
    <property type="match status" value="1"/>
</dbReference>
<evidence type="ECO:0000313" key="9">
    <source>
        <dbReference type="EnsemblMetazoa" id="ACUA027321-PA"/>
    </source>
</evidence>
<evidence type="ECO:0000313" key="10">
    <source>
        <dbReference type="Proteomes" id="UP000075883"/>
    </source>
</evidence>
<dbReference type="FunFam" id="3.30.505.10:FF:000019">
    <property type="entry name" value="Chimaerin"/>
    <property type="match status" value="1"/>
</dbReference>